<dbReference type="PANTHER" id="PTHR47572:SF4">
    <property type="entry name" value="LACTONASE DRP35"/>
    <property type="match status" value="1"/>
</dbReference>
<keyword evidence="1 3" id="KW-0378">Hydrolase</keyword>
<dbReference type="Gene3D" id="2.120.10.30">
    <property type="entry name" value="TolB, C-terminal domain"/>
    <property type="match status" value="1"/>
</dbReference>
<dbReference type="InterPro" id="IPR051262">
    <property type="entry name" value="SMP-30/CGR1_Lactonase"/>
</dbReference>
<dbReference type="Proteomes" id="UP001237780">
    <property type="component" value="Unassembled WGS sequence"/>
</dbReference>
<evidence type="ECO:0000259" key="2">
    <source>
        <dbReference type="Pfam" id="PF08450"/>
    </source>
</evidence>
<reference evidence="3 4" key="1">
    <citation type="submission" date="2023-07" db="EMBL/GenBank/DDBJ databases">
        <title>Comparative genomics of wheat-associated soil bacteria to identify genetic determinants of phenazine resistance.</title>
        <authorList>
            <person name="Mouncey N."/>
        </authorList>
    </citation>
    <scope>NUCLEOTIDE SEQUENCE [LARGE SCALE GENOMIC DNA]</scope>
    <source>
        <strain evidence="3 4">W4I11</strain>
    </source>
</reference>
<evidence type="ECO:0000313" key="4">
    <source>
        <dbReference type="Proteomes" id="UP001237780"/>
    </source>
</evidence>
<evidence type="ECO:0000313" key="3">
    <source>
        <dbReference type="EMBL" id="MDQ0996335.1"/>
    </source>
</evidence>
<evidence type="ECO:0000256" key="1">
    <source>
        <dbReference type="ARBA" id="ARBA00022801"/>
    </source>
</evidence>
<dbReference type="InterPro" id="IPR013658">
    <property type="entry name" value="SGL"/>
</dbReference>
<dbReference type="RefSeq" id="WP_307278726.1">
    <property type="nucleotide sequence ID" value="NZ_JAUSZT010000002.1"/>
</dbReference>
<dbReference type="EMBL" id="JAUSZT010000002">
    <property type="protein sequence ID" value="MDQ0996335.1"/>
    <property type="molecule type" value="Genomic_DNA"/>
</dbReference>
<sequence length="345" mass="36734">MHRLVSTLILTSGLVFTSGLSYGTEDDKVLPSLEIPQSLKSAVPLPMAEADLPSVEATKYFKVSDKGLQLECPTFDAKGDLVFCEVFGGTVFRLTAEKKLSSFVPDPELRPAGLAVHPDGRIYMAELGDFASRGSVINMAADGTDVQTVLSRDDGFLPDDLVFDRNGGFYFTDFKGGSSIATGGVYYIGPNGGKPVLVVPDLRIANGVALSPDGKTLWVSELAGGLLHRISLLDATTIAPFGSSVVYNFVGGGPDSLRIDADGNVYVAMYGQGRIMVFNPQGFPVGQYLLPDRDQGHNLRSTSMVIRPGTDELLIFTNDWDKGQGSTIFAARALAEAAVQNNGAP</sequence>
<accession>A0ABU0S6F2</accession>
<comment type="caution">
    <text evidence="3">The sequence shown here is derived from an EMBL/GenBank/DDBJ whole genome shotgun (WGS) entry which is preliminary data.</text>
</comment>
<dbReference type="SUPFAM" id="SSF63829">
    <property type="entry name" value="Calcium-dependent phosphotriesterase"/>
    <property type="match status" value="1"/>
</dbReference>
<dbReference type="GO" id="GO:0016787">
    <property type="term" value="F:hydrolase activity"/>
    <property type="evidence" value="ECO:0007669"/>
    <property type="project" value="UniProtKB-KW"/>
</dbReference>
<protein>
    <submittedName>
        <fullName evidence="3">Lactonase</fullName>
        <ecNumber evidence="3">3.1.1.-</ecNumber>
    </submittedName>
</protein>
<dbReference type="EC" id="3.1.1.-" evidence="3"/>
<feature type="domain" description="SMP-30/Gluconolactonase/LRE-like region" evidence="2">
    <location>
        <begin position="71"/>
        <end position="291"/>
    </location>
</feature>
<organism evidence="3 4">
    <name type="scientific">Phyllobacterium ifriqiyense</name>
    <dbReference type="NCBI Taxonomy" id="314238"/>
    <lineage>
        <taxon>Bacteria</taxon>
        <taxon>Pseudomonadati</taxon>
        <taxon>Pseudomonadota</taxon>
        <taxon>Alphaproteobacteria</taxon>
        <taxon>Hyphomicrobiales</taxon>
        <taxon>Phyllobacteriaceae</taxon>
        <taxon>Phyllobacterium</taxon>
    </lineage>
</organism>
<keyword evidence="4" id="KW-1185">Reference proteome</keyword>
<dbReference type="PANTHER" id="PTHR47572">
    <property type="entry name" value="LIPOPROTEIN-RELATED"/>
    <property type="match status" value="1"/>
</dbReference>
<dbReference type="Pfam" id="PF08450">
    <property type="entry name" value="SGL"/>
    <property type="match status" value="1"/>
</dbReference>
<gene>
    <name evidence="3" type="ORF">QFZ34_001512</name>
</gene>
<name>A0ABU0S6F2_9HYPH</name>
<proteinExistence type="predicted"/>
<dbReference type="InterPro" id="IPR011042">
    <property type="entry name" value="6-blade_b-propeller_TolB-like"/>
</dbReference>